<dbReference type="AlphaFoldDB" id="A0A9J7ATY2"/>
<gene>
    <name evidence="2" type="ORF">NUH88_05635</name>
</gene>
<evidence type="ECO:0000256" key="1">
    <source>
        <dbReference type="SAM" id="Coils"/>
    </source>
</evidence>
<evidence type="ECO:0000313" key="3">
    <source>
        <dbReference type="Proteomes" id="UP001060336"/>
    </source>
</evidence>
<reference evidence="2" key="1">
    <citation type="submission" date="2022-08" db="EMBL/GenBank/DDBJ databases">
        <title>Nisaea acidiphila sp. nov., isolated from a marine algal debris and emended description of the genus Nisaea Urios et al. 2008.</title>
        <authorList>
            <person name="Kwon K."/>
        </authorList>
    </citation>
    <scope>NUCLEOTIDE SEQUENCE</scope>
    <source>
        <strain evidence="2">MEBiC11861</strain>
    </source>
</reference>
<accession>A0A9J7ATY2</accession>
<keyword evidence="1" id="KW-0175">Coiled coil</keyword>
<dbReference type="EMBL" id="CP102480">
    <property type="protein sequence ID" value="UUX51171.1"/>
    <property type="molecule type" value="Genomic_DNA"/>
</dbReference>
<name>A0A9J7ATY2_9PROT</name>
<dbReference type="RefSeq" id="WP_257770503.1">
    <property type="nucleotide sequence ID" value="NZ_CP102480.1"/>
</dbReference>
<keyword evidence="3" id="KW-1185">Reference proteome</keyword>
<organism evidence="2 3">
    <name type="scientific">Nisaea acidiphila</name>
    <dbReference type="NCBI Taxonomy" id="1862145"/>
    <lineage>
        <taxon>Bacteria</taxon>
        <taxon>Pseudomonadati</taxon>
        <taxon>Pseudomonadota</taxon>
        <taxon>Alphaproteobacteria</taxon>
        <taxon>Rhodospirillales</taxon>
        <taxon>Thalassobaculaceae</taxon>
        <taxon>Nisaea</taxon>
    </lineage>
</organism>
<sequence length="95" mass="10943">MTDKDPYIAKAKARIDQWDAEIDKVKAKAEEAEADAKIEYRRQADEMRAQRNKAESRLQDLRAASNDAWENLKSGFETAWKDISSAFDSAKSRYQ</sequence>
<dbReference type="Proteomes" id="UP001060336">
    <property type="component" value="Chromosome"/>
</dbReference>
<feature type="coiled-coil region" evidence="1">
    <location>
        <begin position="8"/>
        <end position="64"/>
    </location>
</feature>
<protein>
    <submittedName>
        <fullName evidence="2">Coiled coil domain-containing protein</fullName>
    </submittedName>
</protein>
<proteinExistence type="predicted"/>
<evidence type="ECO:0000313" key="2">
    <source>
        <dbReference type="EMBL" id="UUX51171.1"/>
    </source>
</evidence>
<dbReference type="KEGG" id="naci:NUH88_05635"/>